<proteinExistence type="predicted"/>
<keyword evidence="1" id="KW-0472">Membrane</keyword>
<dbReference type="RefSeq" id="WP_133587664.1">
    <property type="nucleotide sequence ID" value="NZ_CP037953.1"/>
</dbReference>
<dbReference type="SMART" id="SM00460">
    <property type="entry name" value="TGc"/>
    <property type="match status" value="1"/>
</dbReference>
<dbReference type="PANTHER" id="PTHR33490">
    <property type="entry name" value="BLR5614 PROTEIN-RELATED"/>
    <property type="match status" value="1"/>
</dbReference>
<dbReference type="EMBL" id="SNYM01000002">
    <property type="protein sequence ID" value="TDQ50471.1"/>
    <property type="molecule type" value="Genomic_DNA"/>
</dbReference>
<evidence type="ECO:0000313" key="3">
    <source>
        <dbReference type="EMBL" id="TDQ50471.1"/>
    </source>
</evidence>
<keyword evidence="1" id="KW-1133">Transmembrane helix</keyword>
<accession>A0A4R6UTH5</accession>
<dbReference type="PANTHER" id="PTHR33490:SF3">
    <property type="entry name" value="CONSERVED INTEGRAL MEMBRANE PROTEIN"/>
    <property type="match status" value="1"/>
</dbReference>
<dbReference type="AlphaFoldDB" id="A0A4R6UTH5"/>
<evidence type="ECO:0000256" key="1">
    <source>
        <dbReference type="SAM" id="Phobius"/>
    </source>
</evidence>
<dbReference type="SUPFAM" id="SSF54001">
    <property type="entry name" value="Cysteine proteinases"/>
    <property type="match status" value="1"/>
</dbReference>
<dbReference type="Proteomes" id="UP000295375">
    <property type="component" value="Unassembled WGS sequence"/>
</dbReference>
<keyword evidence="1" id="KW-0812">Transmembrane</keyword>
<evidence type="ECO:0000313" key="4">
    <source>
        <dbReference type="Proteomes" id="UP000295375"/>
    </source>
</evidence>
<evidence type="ECO:0000259" key="2">
    <source>
        <dbReference type="SMART" id="SM00460"/>
    </source>
</evidence>
<dbReference type="InterPro" id="IPR002931">
    <property type="entry name" value="Transglutaminase-like"/>
</dbReference>
<dbReference type="Gene3D" id="3.10.620.30">
    <property type="match status" value="1"/>
</dbReference>
<keyword evidence="4" id="KW-1185">Reference proteome</keyword>
<dbReference type="InterPro" id="IPR038765">
    <property type="entry name" value="Papain-like_cys_pep_sf"/>
</dbReference>
<gene>
    <name evidence="3" type="ORF">EV696_102153</name>
</gene>
<feature type="domain" description="Transglutaminase-like" evidence="2">
    <location>
        <begin position="372"/>
        <end position="435"/>
    </location>
</feature>
<dbReference type="Pfam" id="PF01841">
    <property type="entry name" value="Transglut_core"/>
    <property type="match status" value="1"/>
</dbReference>
<feature type="transmembrane region" description="Helical" evidence="1">
    <location>
        <begin position="12"/>
        <end position="31"/>
    </location>
</feature>
<protein>
    <submittedName>
        <fullName evidence="3">Transglutaminase superfamily protein</fullName>
    </submittedName>
</protein>
<organism evidence="3 4">
    <name type="scientific">Permianibacter aggregans</name>
    <dbReference type="NCBI Taxonomy" id="1510150"/>
    <lineage>
        <taxon>Bacteria</taxon>
        <taxon>Pseudomonadati</taxon>
        <taxon>Pseudomonadota</taxon>
        <taxon>Gammaproteobacteria</taxon>
        <taxon>Pseudomonadales</taxon>
        <taxon>Pseudomonadaceae</taxon>
        <taxon>Permianibacter</taxon>
    </lineage>
</organism>
<sequence>MARIPKSLIGRIRLGLTLALLGAGVILLLWWQRPYHPEERLGQSFHYSLWRHGQPVGHQQESLHRFPDGSWQLLQNTRIQLTARAQLVEVDEQTDWRFAADYPYPLLAVQWRRRQGEKLETLVFNVDEGHWRGERRSNGELTLINQNAQNYSLMDVMHLSVLARKPEQALPWRQLELDSLNVVSRPVAVLAEGSRWRFQPWQFRVQGESPIDYTVSASGVPVAMQLGERWQMRWQDDEVVQTVEANDNYRLQTVPVRAPRELGQARTIRGLSLRWPQHIALPLSHSESQQVLPGFVYTDNRQPAVQASDAEQRQALQNEARYRLDDKRLQRLAAQLTENAETGEQKVERLLLFVSQHLQQQDVLVEQTATEILQNRVGDCTEYAQLFVALARAAGLPAREVSGWVYLGDGEPRFGGHAWAEVAIDGRWLSADPMWNLMPVSGSHLRMGDGEAGALAVAQAPHNFEFVVEQVSYQ</sequence>
<reference evidence="3 4" key="1">
    <citation type="submission" date="2019-03" db="EMBL/GenBank/DDBJ databases">
        <title>Genomic Encyclopedia of Type Strains, Phase IV (KMG-IV): sequencing the most valuable type-strain genomes for metagenomic binning, comparative biology and taxonomic classification.</title>
        <authorList>
            <person name="Goeker M."/>
        </authorList>
    </citation>
    <scope>NUCLEOTIDE SEQUENCE [LARGE SCALE GENOMIC DNA]</scope>
    <source>
        <strain evidence="3 4">DSM 103792</strain>
    </source>
</reference>
<dbReference type="OrthoDB" id="5438043at2"/>
<name>A0A4R6UTH5_9GAMM</name>
<comment type="caution">
    <text evidence="3">The sequence shown here is derived from an EMBL/GenBank/DDBJ whole genome shotgun (WGS) entry which is preliminary data.</text>
</comment>